<gene>
    <name evidence="12" type="ORF">PoMZ_02201</name>
</gene>
<evidence type="ECO:0000313" key="12">
    <source>
        <dbReference type="EMBL" id="QBZ57277.1"/>
    </source>
</evidence>
<dbReference type="SUPFAM" id="SSF69322">
    <property type="entry name" value="Tricorn protease domain 2"/>
    <property type="match status" value="1"/>
</dbReference>
<evidence type="ECO:0000259" key="7">
    <source>
        <dbReference type="Pfam" id="PF04762"/>
    </source>
</evidence>
<dbReference type="GO" id="GO:0002926">
    <property type="term" value="P:tRNA wobble base 5-methoxycarbonylmethyl-2-thiouridinylation"/>
    <property type="evidence" value="ECO:0007669"/>
    <property type="project" value="TreeGrafter"/>
</dbReference>
<evidence type="ECO:0000256" key="2">
    <source>
        <dbReference type="ARBA" id="ARBA00006086"/>
    </source>
</evidence>
<feature type="domain" description="ELP1 N-terminal second beta-propeller" evidence="8">
    <location>
        <begin position="398"/>
        <end position="655"/>
    </location>
</feature>
<dbReference type="GO" id="GO:0033588">
    <property type="term" value="C:elongator holoenzyme complex"/>
    <property type="evidence" value="ECO:0007669"/>
    <property type="project" value="InterPro"/>
</dbReference>
<dbReference type="PANTHER" id="PTHR12747:SF0">
    <property type="entry name" value="ELONGATOR COMPLEX PROTEIN 1"/>
    <property type="match status" value="1"/>
</dbReference>
<reference evidence="12 13" key="1">
    <citation type="journal article" date="2019" name="Mol. Biol. Evol.">
        <title>Blast fungal genomes show frequent chromosomal changes, gene gains and losses, and effector gene turnover.</title>
        <authorList>
            <person name="Gomez Luciano L.B."/>
            <person name="Jason Tsai I."/>
            <person name="Chuma I."/>
            <person name="Tosa Y."/>
            <person name="Chen Y.H."/>
            <person name="Li J.Y."/>
            <person name="Li M.Y."/>
            <person name="Jade Lu M.Y."/>
            <person name="Nakayashiki H."/>
            <person name="Li W.H."/>
        </authorList>
    </citation>
    <scope>NUCLEOTIDE SEQUENCE [LARGE SCALE GENOMIC DNA]</scope>
    <source>
        <strain evidence="12">MZ5-1-6</strain>
    </source>
</reference>
<accession>A0A4P7N455</accession>
<evidence type="ECO:0000259" key="10">
    <source>
        <dbReference type="Pfam" id="PF23925"/>
    </source>
</evidence>
<comment type="similarity">
    <text evidence="2 5">Belongs to the ELP1/IKA1 family.</text>
</comment>
<proteinExistence type="inferred from homology"/>
<comment type="pathway">
    <text evidence="1">tRNA modification; 5-methoxycarbonylmethyl-2-thiouridine-tRNA biosynthesis.</text>
</comment>
<evidence type="ECO:0000259" key="9">
    <source>
        <dbReference type="Pfam" id="PF23878"/>
    </source>
</evidence>
<dbReference type="InterPro" id="IPR056166">
    <property type="entry name" value="TPR_ELP1"/>
</dbReference>
<dbReference type="Pfam" id="PF23797">
    <property type="entry name" value="Beta-prop_ELP1_2nd"/>
    <property type="match status" value="1"/>
</dbReference>
<dbReference type="InterPro" id="IPR056165">
    <property type="entry name" value="Beta-prop_ELP1_2nd"/>
</dbReference>
<evidence type="ECO:0000259" key="11">
    <source>
        <dbReference type="Pfam" id="PF23936"/>
    </source>
</evidence>
<dbReference type="GO" id="GO:0005829">
    <property type="term" value="C:cytosol"/>
    <property type="evidence" value="ECO:0007669"/>
    <property type="project" value="TreeGrafter"/>
</dbReference>
<evidence type="ECO:0000256" key="4">
    <source>
        <dbReference type="ARBA" id="ARBA00022694"/>
    </source>
</evidence>
<dbReference type="GO" id="GO:0000049">
    <property type="term" value="F:tRNA binding"/>
    <property type="evidence" value="ECO:0007669"/>
    <property type="project" value="TreeGrafter"/>
</dbReference>
<sequence length="1305" mass="142450">MRNLRNIRYDVCKTDVDVTATCWDAGSDDILVTFGPTEADPSITLARISDEPGSSRLKCVTVASWEAPSPHPDIPFDQVVSLHHFSDNATTCLVLAGGDVVTVQEDQHATAPGTAHIEIAGSIDAGIAAARWSYDDELLVLATKVDTVIFMSRSFDAIAEVTMTVDDLQASKHVSVGWGKKETQFQGKGAKALRDPTIPEKVDQGLPSALEDSSTTISWREDGAYVAINSVRAGSRRVIRVYTREGVLDSASEPVDCLEGSMSWRPSGNLIAGIQRLSDRVDVVFFERNGLRHGQFTLRFPPDLLSTNIPINLEWNPDSTVLAVSFGGTVQLWAMGNYHWYLKQEIRCASTCFRPSWHPEKPMRLSLVCKNSVAHTEWVFHTSRGSILPPHDYGAVAVIDGNNIKITPFRTATIPPPMAMFELEAATCVIDVAFTPNNSHMAVLHRTGVDIYEWQTKAGRVLCPKRTINVPLKAAGPHDTTSPLQVAMSSPEDLALLSVKSNKPFASIYKLASGKPELLCELDAQGFSGFVFSATAPILPCVQDRSGKLLQPSAEGQALLPVKFSTQLPWAEVILHDDSTLAVGMSRGGQLYANTRLLAKNCTSFVVTGDHLIFTTTNHFLKLVHLTGVEELEVPADDPEVDERCRSIERGARLVTAVPSNMNVVLQMPRGNLETIFPRAMVVAGIRKLINDKNYARAFSYCRTQRVDMNILYDHRPEQFLANVGLFLDQLGDTSYIDLVLSSLREEDVTQTMYKDTKKSKPAWAPSSTPLPSQENPPSVSLSDPSSSKVNTVCDAVLKELEARNPASLQNIITAHVCKNPPALDDGLSVIAGLMKENEALAEKAVEHICFLVDVNRLYDNALGLYNLELALLVAQQSQRDPREYLPFVQSLHQLSQLRRCFTIDDHLGNREKALGHLKADSDFEGVKDYAVKHSLYQDALGLYRYEAEQSRTLMALYAEYLESNSRNREAGLAYEALGKFAEAMSCYRAAGPSSWRECLAAAQKQQPPPTKSSLTELAESLADALNEAKDYVGAATIQRDFLNDPATAIQLLCKGSLFADAMLLAATSSEAGLDGEVDSGLTEAFASSTELLADCKAQLKAQTPRILDLRRKAAEDPLGFYEGERPGGGDGDMPDDVSVAASSRLSTSASLFTRYTGKEGSIGTAGTGVSRATHKNRKREEKKRARGRKGTVYEEEYLVNSTRRLIERVNSVGGETEALVAGLFRRGMLEQARAVEALLAEVVEGCRLAVQQVWPGSEAKTADGQQSGQAATGGDAVLEAAMEARVAKQEPPMLPTFQRLSLLG</sequence>
<evidence type="ECO:0000259" key="8">
    <source>
        <dbReference type="Pfam" id="PF23797"/>
    </source>
</evidence>
<dbReference type="InterPro" id="IPR006849">
    <property type="entry name" value="Elp1"/>
</dbReference>
<evidence type="ECO:0000256" key="6">
    <source>
        <dbReference type="SAM" id="MobiDB-lite"/>
    </source>
</evidence>
<dbReference type="PANTHER" id="PTHR12747">
    <property type="entry name" value="ELONGATOR COMPLEX PROTEIN 1"/>
    <property type="match status" value="1"/>
</dbReference>
<comment type="function">
    <text evidence="5">Component of the elongator complex which is required for multiple tRNA modifications, including mcm5U (5-methoxycarbonylmethyl uridine), mcm5s2U (5-methoxycarbonylmethyl-2-thiouridine), and ncm5U (5-carbamoylmethyl uridine). The elongator complex catalyzes formation of carboxymethyluridine in the wobble base at position 34 in tRNAs.</text>
</comment>
<dbReference type="Proteomes" id="UP000294847">
    <property type="component" value="Chromosome 2"/>
</dbReference>
<dbReference type="EMBL" id="CP034205">
    <property type="protein sequence ID" value="QBZ57277.1"/>
    <property type="molecule type" value="Genomic_DNA"/>
</dbReference>
<feature type="compositionally biased region" description="Polar residues" evidence="6">
    <location>
        <begin position="766"/>
        <end position="776"/>
    </location>
</feature>
<dbReference type="Pfam" id="PF23878">
    <property type="entry name" value="TPR_ELP1"/>
    <property type="match status" value="1"/>
</dbReference>
<evidence type="ECO:0000256" key="5">
    <source>
        <dbReference type="PIRNR" id="PIRNR017233"/>
    </source>
</evidence>
<feature type="domain" description="ELP1 TPR" evidence="9">
    <location>
        <begin position="902"/>
        <end position="1062"/>
    </location>
</feature>
<dbReference type="InterPro" id="IPR056169">
    <property type="entry name" value="HB_ELP1"/>
</dbReference>
<dbReference type="InterPro" id="IPR056167">
    <property type="entry name" value="A-sol_ELP1"/>
</dbReference>
<dbReference type="SUPFAM" id="SSF50960">
    <property type="entry name" value="TolB, C-terminal domain"/>
    <property type="match status" value="1"/>
</dbReference>
<feature type="region of interest" description="Disordered" evidence="6">
    <location>
        <begin position="1164"/>
        <end position="1190"/>
    </location>
</feature>
<evidence type="ECO:0000313" key="13">
    <source>
        <dbReference type="Proteomes" id="UP000294847"/>
    </source>
</evidence>
<dbReference type="PIRSF" id="PIRSF017233">
    <property type="entry name" value="IKAP"/>
    <property type="match status" value="1"/>
</dbReference>
<feature type="domain" description="ELP1 three-helical bundle" evidence="11">
    <location>
        <begin position="1075"/>
        <end position="1245"/>
    </location>
</feature>
<organism evidence="12 13">
    <name type="scientific">Pyricularia oryzae</name>
    <name type="common">Rice blast fungus</name>
    <name type="synonym">Magnaporthe oryzae</name>
    <dbReference type="NCBI Taxonomy" id="318829"/>
    <lineage>
        <taxon>Eukaryota</taxon>
        <taxon>Fungi</taxon>
        <taxon>Dikarya</taxon>
        <taxon>Ascomycota</taxon>
        <taxon>Pezizomycotina</taxon>
        <taxon>Sordariomycetes</taxon>
        <taxon>Sordariomycetidae</taxon>
        <taxon>Magnaporthales</taxon>
        <taxon>Pyriculariaceae</taxon>
        <taxon>Pyricularia</taxon>
    </lineage>
</organism>
<evidence type="ECO:0000256" key="3">
    <source>
        <dbReference type="ARBA" id="ARBA00022490"/>
    </source>
</evidence>
<protein>
    <recommendedName>
        <fullName evidence="5">Elongator complex protein 1</fullName>
    </recommendedName>
</protein>
<keyword evidence="5" id="KW-0539">Nucleus</keyword>
<comment type="subcellular location">
    <subcellularLocation>
        <location evidence="5">Cytoplasm</location>
    </subcellularLocation>
    <subcellularLocation>
        <location evidence="5">Nucleus</location>
    </subcellularLocation>
</comment>
<dbReference type="GO" id="GO:0005634">
    <property type="term" value="C:nucleus"/>
    <property type="evidence" value="ECO:0007669"/>
    <property type="project" value="UniProtKB-SubCell"/>
</dbReference>
<keyword evidence="4" id="KW-0819">tRNA processing</keyword>
<name>A0A4P7N455_PYROR</name>
<feature type="domain" description="ELP1 alpha-solenoid" evidence="10">
    <location>
        <begin position="679"/>
        <end position="892"/>
    </location>
</feature>
<dbReference type="InterPro" id="IPR056164">
    <property type="entry name" value="Beta-prop_ELP1_1st"/>
</dbReference>
<dbReference type="Pfam" id="PF23936">
    <property type="entry name" value="HB_ELP1"/>
    <property type="match status" value="1"/>
</dbReference>
<keyword evidence="3 5" id="KW-0963">Cytoplasm</keyword>
<evidence type="ECO:0000256" key="1">
    <source>
        <dbReference type="ARBA" id="ARBA00005043"/>
    </source>
</evidence>
<dbReference type="Pfam" id="PF04762">
    <property type="entry name" value="Beta-prop_ELP1_1st"/>
    <property type="match status" value="1"/>
</dbReference>
<dbReference type="Pfam" id="PF23925">
    <property type="entry name" value="A-sol_ELP1"/>
    <property type="match status" value="1"/>
</dbReference>
<feature type="compositionally biased region" description="Low complexity" evidence="6">
    <location>
        <begin position="777"/>
        <end position="788"/>
    </location>
</feature>
<feature type="domain" description="ELP1 first N-terminal beta-propeller" evidence="7">
    <location>
        <begin position="1"/>
        <end position="360"/>
    </location>
</feature>
<dbReference type="UniPathway" id="UPA00988"/>
<feature type="region of interest" description="Disordered" evidence="6">
    <location>
        <begin position="753"/>
        <end position="788"/>
    </location>
</feature>